<dbReference type="Proteomes" id="UP000015105">
    <property type="component" value="Chromosome 6D"/>
</dbReference>
<dbReference type="Gramene" id="AET6Gv20468300.3">
    <property type="protein sequence ID" value="AET6Gv20468300.3"/>
    <property type="gene ID" value="AET6Gv20468300"/>
</dbReference>
<organism evidence="1 2">
    <name type="scientific">Aegilops tauschii subsp. strangulata</name>
    <name type="common">Goatgrass</name>
    <dbReference type="NCBI Taxonomy" id="200361"/>
    <lineage>
        <taxon>Eukaryota</taxon>
        <taxon>Viridiplantae</taxon>
        <taxon>Streptophyta</taxon>
        <taxon>Embryophyta</taxon>
        <taxon>Tracheophyta</taxon>
        <taxon>Spermatophyta</taxon>
        <taxon>Magnoliopsida</taxon>
        <taxon>Liliopsida</taxon>
        <taxon>Poales</taxon>
        <taxon>Poaceae</taxon>
        <taxon>BOP clade</taxon>
        <taxon>Pooideae</taxon>
        <taxon>Triticodae</taxon>
        <taxon>Triticeae</taxon>
        <taxon>Triticinae</taxon>
        <taxon>Aegilops</taxon>
    </lineage>
</organism>
<reference evidence="1" key="5">
    <citation type="journal article" date="2021" name="G3 (Bethesda)">
        <title>Aegilops tauschii genome assembly Aet v5.0 features greater sequence contiguity and improved annotation.</title>
        <authorList>
            <person name="Wang L."/>
            <person name="Zhu T."/>
            <person name="Rodriguez J.C."/>
            <person name="Deal K.R."/>
            <person name="Dubcovsky J."/>
            <person name="McGuire P.E."/>
            <person name="Lux T."/>
            <person name="Spannagl M."/>
            <person name="Mayer K.F.X."/>
            <person name="Baldrich P."/>
            <person name="Meyers B.C."/>
            <person name="Huo N."/>
            <person name="Gu Y.Q."/>
            <person name="Zhou H."/>
            <person name="Devos K.M."/>
            <person name="Bennetzen J.L."/>
            <person name="Unver T."/>
            <person name="Budak H."/>
            <person name="Gulick P.J."/>
            <person name="Galiba G."/>
            <person name="Kalapos B."/>
            <person name="Nelson D.R."/>
            <person name="Li P."/>
            <person name="You F.M."/>
            <person name="Luo M.C."/>
            <person name="Dvorak J."/>
        </authorList>
    </citation>
    <scope>NUCLEOTIDE SEQUENCE [LARGE SCALE GENOMIC DNA]</scope>
    <source>
        <strain evidence="1">cv. AL8/78</strain>
    </source>
</reference>
<dbReference type="AlphaFoldDB" id="A0A453NT48"/>
<dbReference type="EnsemblPlants" id="AET6Gv20468300.2">
    <property type="protein sequence ID" value="AET6Gv20468300.2"/>
    <property type="gene ID" value="AET6Gv20468300"/>
</dbReference>
<proteinExistence type="predicted"/>
<keyword evidence="2" id="KW-1185">Reference proteome</keyword>
<reference evidence="2" key="1">
    <citation type="journal article" date="2014" name="Science">
        <title>Ancient hybridizations among the ancestral genomes of bread wheat.</title>
        <authorList>
            <consortium name="International Wheat Genome Sequencing Consortium,"/>
            <person name="Marcussen T."/>
            <person name="Sandve S.R."/>
            <person name="Heier L."/>
            <person name="Spannagl M."/>
            <person name="Pfeifer M."/>
            <person name="Jakobsen K.S."/>
            <person name="Wulff B.B."/>
            <person name="Steuernagel B."/>
            <person name="Mayer K.F."/>
            <person name="Olsen O.A."/>
        </authorList>
    </citation>
    <scope>NUCLEOTIDE SEQUENCE [LARGE SCALE GENOMIC DNA]</scope>
    <source>
        <strain evidence="2">cv. AL8/78</strain>
    </source>
</reference>
<dbReference type="Gramene" id="AET6Gv20468300.2">
    <property type="protein sequence ID" value="AET6Gv20468300.2"/>
    <property type="gene ID" value="AET6Gv20468300"/>
</dbReference>
<sequence>MLGSTLECKSIFPTVPQVRLFPKLMYSKCCHSSSGWFHPFVYSASSCVPLKSNCIILIVQKDRGKHLITMWTC</sequence>
<protein>
    <submittedName>
        <fullName evidence="1">Uncharacterized protein</fullName>
    </submittedName>
</protein>
<evidence type="ECO:0000313" key="2">
    <source>
        <dbReference type="Proteomes" id="UP000015105"/>
    </source>
</evidence>
<reference evidence="1" key="4">
    <citation type="submission" date="2019-03" db="UniProtKB">
        <authorList>
            <consortium name="EnsemblPlants"/>
        </authorList>
    </citation>
    <scope>IDENTIFICATION</scope>
</reference>
<dbReference type="EnsemblPlants" id="AET6Gv20468300.3">
    <property type="protein sequence ID" value="AET6Gv20468300.3"/>
    <property type="gene ID" value="AET6Gv20468300"/>
</dbReference>
<reference evidence="1" key="3">
    <citation type="journal article" date="2017" name="Nature">
        <title>Genome sequence of the progenitor of the wheat D genome Aegilops tauschii.</title>
        <authorList>
            <person name="Luo M.C."/>
            <person name="Gu Y.Q."/>
            <person name="Puiu D."/>
            <person name="Wang H."/>
            <person name="Twardziok S.O."/>
            <person name="Deal K.R."/>
            <person name="Huo N."/>
            <person name="Zhu T."/>
            <person name="Wang L."/>
            <person name="Wang Y."/>
            <person name="McGuire P.E."/>
            <person name="Liu S."/>
            <person name="Long H."/>
            <person name="Ramasamy R.K."/>
            <person name="Rodriguez J.C."/>
            <person name="Van S.L."/>
            <person name="Yuan L."/>
            <person name="Wang Z."/>
            <person name="Xia Z."/>
            <person name="Xiao L."/>
            <person name="Anderson O.D."/>
            <person name="Ouyang S."/>
            <person name="Liang Y."/>
            <person name="Zimin A.V."/>
            <person name="Pertea G."/>
            <person name="Qi P."/>
            <person name="Bennetzen J.L."/>
            <person name="Dai X."/>
            <person name="Dawson M.W."/>
            <person name="Muller H.G."/>
            <person name="Kugler K."/>
            <person name="Rivarola-Duarte L."/>
            <person name="Spannagl M."/>
            <person name="Mayer K.F.X."/>
            <person name="Lu F.H."/>
            <person name="Bevan M.W."/>
            <person name="Leroy P."/>
            <person name="Li P."/>
            <person name="You F.M."/>
            <person name="Sun Q."/>
            <person name="Liu Z."/>
            <person name="Lyons E."/>
            <person name="Wicker T."/>
            <person name="Salzberg S.L."/>
            <person name="Devos K.M."/>
            <person name="Dvorak J."/>
        </authorList>
    </citation>
    <scope>NUCLEOTIDE SEQUENCE [LARGE SCALE GENOMIC DNA]</scope>
    <source>
        <strain evidence="1">cv. AL8/78</strain>
    </source>
</reference>
<name>A0A453NT48_AEGTS</name>
<reference evidence="2" key="2">
    <citation type="journal article" date="2017" name="Nat. Plants">
        <title>The Aegilops tauschii genome reveals multiple impacts of transposons.</title>
        <authorList>
            <person name="Zhao G."/>
            <person name="Zou C."/>
            <person name="Li K."/>
            <person name="Wang K."/>
            <person name="Li T."/>
            <person name="Gao L."/>
            <person name="Zhang X."/>
            <person name="Wang H."/>
            <person name="Yang Z."/>
            <person name="Liu X."/>
            <person name="Jiang W."/>
            <person name="Mao L."/>
            <person name="Kong X."/>
            <person name="Jiao Y."/>
            <person name="Jia J."/>
        </authorList>
    </citation>
    <scope>NUCLEOTIDE SEQUENCE [LARGE SCALE GENOMIC DNA]</scope>
    <source>
        <strain evidence="2">cv. AL8/78</strain>
    </source>
</reference>
<evidence type="ECO:0000313" key="1">
    <source>
        <dbReference type="EnsemblPlants" id="AET6Gv20468300.2"/>
    </source>
</evidence>
<accession>A0A453NT48</accession>